<keyword evidence="3" id="KW-1185">Reference proteome</keyword>
<accession>A0A3N4G945</accession>
<sequence length="97" mass="10310">MTFSDHPSARPGPVTGPTPQMMPGAKPGAVLAETVGAVDPGLAESIRVRVRELLGQVDDIREQSGEAIDLVALARQTQLLEQAHEVLTSALSEVDRR</sequence>
<dbReference type="RefSeq" id="WP_123932229.1">
    <property type="nucleotide sequence ID" value="NZ_JBPSDP010000015.1"/>
</dbReference>
<dbReference type="OrthoDB" id="4377582at2"/>
<dbReference type="AlphaFoldDB" id="A0A3N4G945"/>
<evidence type="ECO:0000313" key="3">
    <source>
        <dbReference type="Proteomes" id="UP000267536"/>
    </source>
</evidence>
<gene>
    <name evidence="2" type="ORF">EF294_17550</name>
</gene>
<evidence type="ECO:0000313" key="2">
    <source>
        <dbReference type="EMBL" id="RPA57877.1"/>
    </source>
</evidence>
<feature type="region of interest" description="Disordered" evidence="1">
    <location>
        <begin position="1"/>
        <end position="26"/>
    </location>
</feature>
<organism evidence="2 3">
    <name type="scientific">Gordonia oryzae</name>
    <dbReference type="NCBI Taxonomy" id="2487349"/>
    <lineage>
        <taxon>Bacteria</taxon>
        <taxon>Bacillati</taxon>
        <taxon>Actinomycetota</taxon>
        <taxon>Actinomycetes</taxon>
        <taxon>Mycobacteriales</taxon>
        <taxon>Gordoniaceae</taxon>
        <taxon>Gordonia</taxon>
    </lineage>
</organism>
<comment type="caution">
    <text evidence="2">The sequence shown here is derived from an EMBL/GenBank/DDBJ whole genome shotgun (WGS) entry which is preliminary data.</text>
</comment>
<reference evidence="2 3" key="1">
    <citation type="submission" date="2018-11" db="EMBL/GenBank/DDBJ databases">
        <title>Draft genome sequence of Gordonia sp. RS15-1S isolated from rice stems.</title>
        <authorList>
            <person name="Muangham S."/>
        </authorList>
    </citation>
    <scope>NUCLEOTIDE SEQUENCE [LARGE SCALE GENOMIC DNA]</scope>
    <source>
        <strain evidence="2 3">RS15-1S</strain>
    </source>
</reference>
<dbReference type="EMBL" id="RKMH01000014">
    <property type="protein sequence ID" value="RPA57877.1"/>
    <property type="molecule type" value="Genomic_DNA"/>
</dbReference>
<name>A0A3N4G945_9ACTN</name>
<proteinExistence type="predicted"/>
<evidence type="ECO:0000256" key="1">
    <source>
        <dbReference type="SAM" id="MobiDB-lite"/>
    </source>
</evidence>
<protein>
    <submittedName>
        <fullName evidence="2">Uncharacterized protein</fullName>
    </submittedName>
</protein>
<dbReference type="Proteomes" id="UP000267536">
    <property type="component" value="Unassembled WGS sequence"/>
</dbReference>